<sequence>MGKRVFMPICIVNRHWLLPDFDMDSMLVTIYDSLKLPTLQEPLQDIMNKFKIKMPQLFAELGEAPRMA</sequence>
<comment type="caution">
    <text evidence="1">The sequence shown here is derived from an EMBL/GenBank/DDBJ whole genome shotgun (WGS) entry which is preliminary data.</text>
</comment>
<accession>A0ACB8ZK55</accession>
<dbReference type="EMBL" id="CM042056">
    <property type="protein sequence ID" value="KAI3698060.1"/>
    <property type="molecule type" value="Genomic_DNA"/>
</dbReference>
<evidence type="ECO:0000313" key="1">
    <source>
        <dbReference type="EMBL" id="KAI3698060.1"/>
    </source>
</evidence>
<proteinExistence type="predicted"/>
<evidence type="ECO:0000313" key="2">
    <source>
        <dbReference type="Proteomes" id="UP001055879"/>
    </source>
</evidence>
<organism evidence="1 2">
    <name type="scientific">Arctium lappa</name>
    <name type="common">Greater burdock</name>
    <name type="synonym">Lappa major</name>
    <dbReference type="NCBI Taxonomy" id="4217"/>
    <lineage>
        <taxon>Eukaryota</taxon>
        <taxon>Viridiplantae</taxon>
        <taxon>Streptophyta</taxon>
        <taxon>Embryophyta</taxon>
        <taxon>Tracheophyta</taxon>
        <taxon>Spermatophyta</taxon>
        <taxon>Magnoliopsida</taxon>
        <taxon>eudicotyledons</taxon>
        <taxon>Gunneridae</taxon>
        <taxon>Pentapetalae</taxon>
        <taxon>asterids</taxon>
        <taxon>campanulids</taxon>
        <taxon>Asterales</taxon>
        <taxon>Asteraceae</taxon>
        <taxon>Carduoideae</taxon>
        <taxon>Cardueae</taxon>
        <taxon>Arctiinae</taxon>
        <taxon>Arctium</taxon>
    </lineage>
</organism>
<reference evidence="2" key="1">
    <citation type="journal article" date="2022" name="Mol. Ecol. Resour.">
        <title>The genomes of chicory, endive, great burdock and yacon provide insights into Asteraceae palaeo-polyploidization history and plant inulin production.</title>
        <authorList>
            <person name="Fan W."/>
            <person name="Wang S."/>
            <person name="Wang H."/>
            <person name="Wang A."/>
            <person name="Jiang F."/>
            <person name="Liu H."/>
            <person name="Zhao H."/>
            <person name="Xu D."/>
            <person name="Zhang Y."/>
        </authorList>
    </citation>
    <scope>NUCLEOTIDE SEQUENCE [LARGE SCALE GENOMIC DNA]</scope>
    <source>
        <strain evidence="2">cv. Niubang</strain>
    </source>
</reference>
<name>A0ACB8ZK55_ARCLA</name>
<keyword evidence="2" id="KW-1185">Reference proteome</keyword>
<reference evidence="1 2" key="2">
    <citation type="journal article" date="2022" name="Mol. Ecol. Resour.">
        <title>The genomes of chicory, endive, great burdock and yacon provide insights into Asteraceae paleo-polyploidization history and plant inulin production.</title>
        <authorList>
            <person name="Fan W."/>
            <person name="Wang S."/>
            <person name="Wang H."/>
            <person name="Wang A."/>
            <person name="Jiang F."/>
            <person name="Liu H."/>
            <person name="Zhao H."/>
            <person name="Xu D."/>
            <person name="Zhang Y."/>
        </authorList>
    </citation>
    <scope>NUCLEOTIDE SEQUENCE [LARGE SCALE GENOMIC DNA]</scope>
    <source>
        <strain evidence="2">cv. Niubang</strain>
    </source>
</reference>
<gene>
    <name evidence="1" type="ORF">L6452_31170</name>
</gene>
<protein>
    <submittedName>
        <fullName evidence="1">Uncharacterized protein</fullName>
    </submittedName>
</protein>
<dbReference type="Proteomes" id="UP001055879">
    <property type="component" value="Linkage Group LG10"/>
</dbReference>